<organism evidence="2 3">
    <name type="scientific">Crossiella equi</name>
    <dbReference type="NCBI Taxonomy" id="130796"/>
    <lineage>
        <taxon>Bacteria</taxon>
        <taxon>Bacillati</taxon>
        <taxon>Actinomycetota</taxon>
        <taxon>Actinomycetes</taxon>
        <taxon>Pseudonocardiales</taxon>
        <taxon>Pseudonocardiaceae</taxon>
        <taxon>Crossiella</taxon>
    </lineage>
</organism>
<dbReference type="PROSITE" id="PS50943">
    <property type="entry name" value="HTH_CROC1"/>
    <property type="match status" value="1"/>
</dbReference>
<evidence type="ECO:0000313" key="3">
    <source>
        <dbReference type="Proteomes" id="UP001519363"/>
    </source>
</evidence>
<dbReference type="Pfam" id="PF19054">
    <property type="entry name" value="DUF5753"/>
    <property type="match status" value="1"/>
</dbReference>
<dbReference type="InterPro" id="IPR001387">
    <property type="entry name" value="Cro/C1-type_HTH"/>
</dbReference>
<reference evidence="2 3" key="1">
    <citation type="submission" date="2021-03" db="EMBL/GenBank/DDBJ databases">
        <title>Sequencing the genomes of 1000 actinobacteria strains.</title>
        <authorList>
            <person name="Klenk H.-P."/>
        </authorList>
    </citation>
    <scope>NUCLEOTIDE SEQUENCE [LARGE SCALE GENOMIC DNA]</scope>
    <source>
        <strain evidence="2 3">DSM 44580</strain>
    </source>
</reference>
<dbReference type="SMART" id="SM00530">
    <property type="entry name" value="HTH_XRE"/>
    <property type="match status" value="1"/>
</dbReference>
<evidence type="ECO:0000313" key="2">
    <source>
        <dbReference type="EMBL" id="MBP2473122.1"/>
    </source>
</evidence>
<accession>A0ABS5A968</accession>
<dbReference type="Gene3D" id="1.10.260.40">
    <property type="entry name" value="lambda repressor-like DNA-binding domains"/>
    <property type="match status" value="1"/>
</dbReference>
<name>A0ABS5A968_9PSEU</name>
<feature type="domain" description="HTH cro/C1-type" evidence="1">
    <location>
        <begin position="21"/>
        <end position="74"/>
    </location>
</feature>
<dbReference type="Pfam" id="PF13560">
    <property type="entry name" value="HTH_31"/>
    <property type="match status" value="1"/>
</dbReference>
<dbReference type="InterPro" id="IPR043917">
    <property type="entry name" value="DUF5753"/>
</dbReference>
<dbReference type="EMBL" id="JAGIOO010000001">
    <property type="protein sequence ID" value="MBP2473122.1"/>
    <property type="molecule type" value="Genomic_DNA"/>
</dbReference>
<keyword evidence="3" id="KW-1185">Reference proteome</keyword>
<protein>
    <submittedName>
        <fullName evidence="2">Transcriptional regulator with XRE-family HTH domain</fullName>
    </submittedName>
</protein>
<dbReference type="Proteomes" id="UP001519363">
    <property type="component" value="Unassembled WGS sequence"/>
</dbReference>
<proteinExistence type="predicted"/>
<comment type="caution">
    <text evidence="2">The sequence shown here is derived from an EMBL/GenBank/DDBJ whole genome shotgun (WGS) entry which is preliminary data.</text>
</comment>
<sequence>MKAASEAGQSGSAREQLAARLRHLRELSGVSGRELGRRIRISQSKVSRIETGTVLPTMPEVWAWGSALEAPDDVREDLESLTKTAYTEVHPWRALLHRGGHLQSDIEEREAQASQVLTYQPSVVPGLLQTAEYARRVFTLFQVPYANNDLAAALAARLHRQIQVLEAERRFDFLVTEAALRWRPGPSRLLLAQLQYLLSLSTLENVSFGVVPDDREALATPAHGFVVYQREPEFGGPLVTVEMIHANVEVRDPEDIELYLRRWALLQQSAVFGDEAREHVLRIAESIRSPKV</sequence>
<dbReference type="InterPro" id="IPR010982">
    <property type="entry name" value="Lambda_DNA-bd_dom_sf"/>
</dbReference>
<dbReference type="RefSeq" id="WP_086781389.1">
    <property type="nucleotide sequence ID" value="NZ_JAGIOO010000001.1"/>
</dbReference>
<gene>
    <name evidence="2" type="ORF">JOF53_001994</name>
</gene>
<evidence type="ECO:0000259" key="1">
    <source>
        <dbReference type="PROSITE" id="PS50943"/>
    </source>
</evidence>
<dbReference type="SUPFAM" id="SSF47413">
    <property type="entry name" value="lambda repressor-like DNA-binding domains"/>
    <property type="match status" value="1"/>
</dbReference>
<dbReference type="CDD" id="cd00093">
    <property type="entry name" value="HTH_XRE"/>
    <property type="match status" value="1"/>
</dbReference>